<feature type="transmembrane region" description="Helical" evidence="2">
    <location>
        <begin position="182"/>
        <end position="200"/>
    </location>
</feature>
<dbReference type="eggNOG" id="ENOG5031DCH">
    <property type="taxonomic scope" value="Bacteria"/>
</dbReference>
<feature type="transmembrane region" description="Helical" evidence="2">
    <location>
        <begin position="156"/>
        <end position="176"/>
    </location>
</feature>
<dbReference type="HOGENOM" id="CLU_789005_0_0_11"/>
<evidence type="ECO:0000256" key="1">
    <source>
        <dbReference type="SAM" id="MobiDB-lite"/>
    </source>
</evidence>
<feature type="transmembrane region" description="Helical" evidence="2">
    <location>
        <begin position="66"/>
        <end position="85"/>
    </location>
</feature>
<feature type="transmembrane region" description="Helical" evidence="2">
    <location>
        <begin position="246"/>
        <end position="269"/>
    </location>
</feature>
<feature type="transmembrane region" description="Helical" evidence="2">
    <location>
        <begin position="212"/>
        <end position="234"/>
    </location>
</feature>
<feature type="region of interest" description="Disordered" evidence="1">
    <location>
        <begin position="303"/>
        <end position="322"/>
    </location>
</feature>
<feature type="transmembrane region" description="Helical" evidence="2">
    <location>
        <begin position="122"/>
        <end position="144"/>
    </location>
</feature>
<feature type="transmembrane region" description="Helical" evidence="2">
    <location>
        <begin position="31"/>
        <end position="54"/>
    </location>
</feature>
<evidence type="ECO:0000313" key="4">
    <source>
        <dbReference type="Proteomes" id="UP000000771"/>
    </source>
</evidence>
<dbReference type="Proteomes" id="UP000000771">
    <property type="component" value="Chromosome"/>
</dbReference>
<proteinExistence type="predicted"/>
<dbReference type="RefSeq" id="WP_015797677.1">
    <property type="nucleotide sequence ID" value="NC_013124.1"/>
</dbReference>
<protein>
    <submittedName>
        <fullName evidence="3">Uncharacterized protein</fullName>
    </submittedName>
</protein>
<gene>
    <name evidence="3" type="ordered locus">Afer_0203</name>
</gene>
<keyword evidence="2" id="KW-0472">Membrane</keyword>
<dbReference type="AlphaFoldDB" id="C7M274"/>
<dbReference type="KEGG" id="afo:Afer_0203"/>
<accession>C7M274</accession>
<reference evidence="3 4" key="1">
    <citation type="journal article" date="2009" name="Stand. Genomic Sci.">
        <title>Complete genome sequence of Acidimicrobium ferrooxidans type strain (ICP).</title>
        <authorList>
            <person name="Clum A."/>
            <person name="Nolan M."/>
            <person name="Lang E."/>
            <person name="Glavina Del Rio T."/>
            <person name="Tice H."/>
            <person name="Copeland A."/>
            <person name="Cheng J.F."/>
            <person name="Lucas S."/>
            <person name="Chen F."/>
            <person name="Bruce D."/>
            <person name="Goodwin L."/>
            <person name="Pitluck S."/>
            <person name="Ivanova N."/>
            <person name="Mavrommatis K."/>
            <person name="Mikhailova N."/>
            <person name="Pati A."/>
            <person name="Chen A."/>
            <person name="Palaniappan K."/>
            <person name="Goker M."/>
            <person name="Spring S."/>
            <person name="Land M."/>
            <person name="Hauser L."/>
            <person name="Chang Y.J."/>
            <person name="Jeffries C.C."/>
            <person name="Chain P."/>
            <person name="Bristow J."/>
            <person name="Eisen J.A."/>
            <person name="Markowitz V."/>
            <person name="Hugenholtz P."/>
            <person name="Kyrpides N.C."/>
            <person name="Klenk H.P."/>
            <person name="Lapidus A."/>
        </authorList>
    </citation>
    <scope>NUCLEOTIDE SEQUENCE [LARGE SCALE GENOMIC DNA]</scope>
    <source>
        <strain evidence="4">DSM 10331 / JCM 15462 / NBRC 103882 / ICP</strain>
    </source>
</reference>
<keyword evidence="2" id="KW-1133">Transmembrane helix</keyword>
<sequence>MGFLLAHGAAAIARAVWTTFTSGLDHFATSAIVALLAWLLGNLGPVVAAAPTVLPTAPALVGPYDHVATVAGALLLPAFIVAIIARVREPAHGSIAEVLARPAAWVLSVIATPPVVATLERWVGVVSASAYGAFAVVPSAALSLRPTVVAGGLRSSAAVVLALVAALAALACYLEAVGRGVAVDVLVLLWPLVSIGLVLPGARTLVRRSAEVLAGLVLLQLVLALTLGLGAAIAQANGSRTTALPVIGAALVVAASLAPALTFGIVPIAEVRLFEVTRGLRHLASTGLRRGIEVGGGVVAEAMPPGDARPTIPPYEGYPPPPEVLERAKHDPWVRALVDPPRRRPWQRRRG</sequence>
<keyword evidence="4" id="KW-1185">Reference proteome</keyword>
<evidence type="ECO:0000256" key="2">
    <source>
        <dbReference type="SAM" id="Phobius"/>
    </source>
</evidence>
<name>C7M274_ACIFD</name>
<dbReference type="EMBL" id="CP001631">
    <property type="protein sequence ID" value="ACU53172.1"/>
    <property type="molecule type" value="Genomic_DNA"/>
</dbReference>
<dbReference type="STRING" id="525909.Afer_0203"/>
<feature type="compositionally biased region" description="Pro residues" evidence="1">
    <location>
        <begin position="311"/>
        <end position="322"/>
    </location>
</feature>
<organism evidence="3 4">
    <name type="scientific">Acidimicrobium ferrooxidans (strain DSM 10331 / JCM 15462 / NBRC 103882 / ICP)</name>
    <dbReference type="NCBI Taxonomy" id="525909"/>
    <lineage>
        <taxon>Bacteria</taxon>
        <taxon>Bacillati</taxon>
        <taxon>Actinomycetota</taxon>
        <taxon>Acidimicrobiia</taxon>
        <taxon>Acidimicrobiales</taxon>
        <taxon>Acidimicrobiaceae</taxon>
        <taxon>Acidimicrobium</taxon>
    </lineage>
</organism>
<evidence type="ECO:0000313" key="3">
    <source>
        <dbReference type="EMBL" id="ACU53172.1"/>
    </source>
</evidence>
<keyword evidence="2" id="KW-0812">Transmembrane</keyword>